<organism evidence="1 2">
    <name type="scientific">Romanomermis culicivorax</name>
    <name type="common">Nematode worm</name>
    <dbReference type="NCBI Taxonomy" id="13658"/>
    <lineage>
        <taxon>Eukaryota</taxon>
        <taxon>Metazoa</taxon>
        <taxon>Ecdysozoa</taxon>
        <taxon>Nematoda</taxon>
        <taxon>Enoplea</taxon>
        <taxon>Dorylaimia</taxon>
        <taxon>Mermithida</taxon>
        <taxon>Mermithoidea</taxon>
        <taxon>Mermithidae</taxon>
        <taxon>Romanomermis</taxon>
    </lineage>
</organism>
<evidence type="ECO:0000313" key="2">
    <source>
        <dbReference type="WBParaSite" id="nRc.2.0.1.t33188-RA"/>
    </source>
</evidence>
<sequence>MVFWQILQDLTQFWISCSMPGHQKRCSNNSSCIFSSFSRLSQNVTKCCKETIWPLCSSMVAWITGDALL</sequence>
<accession>A0A915K4C9</accession>
<evidence type="ECO:0000313" key="1">
    <source>
        <dbReference type="Proteomes" id="UP000887565"/>
    </source>
</evidence>
<proteinExistence type="predicted"/>
<dbReference type="WBParaSite" id="nRc.2.0.1.t33188-RA">
    <property type="protein sequence ID" value="nRc.2.0.1.t33188-RA"/>
    <property type="gene ID" value="nRc.2.0.1.g33188"/>
</dbReference>
<reference evidence="2" key="1">
    <citation type="submission" date="2022-11" db="UniProtKB">
        <authorList>
            <consortium name="WormBaseParasite"/>
        </authorList>
    </citation>
    <scope>IDENTIFICATION</scope>
</reference>
<keyword evidence="1" id="KW-1185">Reference proteome</keyword>
<dbReference type="Proteomes" id="UP000887565">
    <property type="component" value="Unplaced"/>
</dbReference>
<protein>
    <submittedName>
        <fullName evidence="2">Uncharacterized protein</fullName>
    </submittedName>
</protein>
<dbReference type="AlphaFoldDB" id="A0A915K4C9"/>
<name>A0A915K4C9_ROMCU</name>